<gene>
    <name evidence="1" type="ORF">KTC_20720</name>
</gene>
<accession>A0A455SJ29</accession>
<reference evidence="1" key="1">
    <citation type="submission" date="2018-12" db="EMBL/GenBank/DDBJ databases">
        <title>Novel natural products biosynthetic potential of the class Ktedonobacteria.</title>
        <authorList>
            <person name="Zheng Y."/>
            <person name="Saitou A."/>
            <person name="Wang C.M."/>
            <person name="Toyoda A."/>
            <person name="Minakuchi Y."/>
            <person name="Sekiguchi Y."/>
            <person name="Ueda K."/>
            <person name="Takano H."/>
            <person name="Sakai Y."/>
            <person name="Yokota A."/>
            <person name="Yabe S."/>
        </authorList>
    </citation>
    <scope>NUCLEOTIDE SEQUENCE</scope>
    <source>
        <strain evidence="1">COM3</strain>
    </source>
</reference>
<dbReference type="AlphaFoldDB" id="A0A455SJ29"/>
<name>A0A455SJ29_9CHLR</name>
<sequence>MYEEPYQAEAWKVSREMVRRMHHNLDLLLPRLEELGYRFGAGYYDQAGPEEWAILEAEAPRRKLPTAETKQLLDAVEAQIGGKLPMLVRCWYEHIGGVNLVGLFPDTEERTWTPSLGVVLDPLFLFPLEVVAEKCDWDDFGAGREWFWDVCPDRFFKYGVSGGGPNALLLRPTFDTFYLPEHHSYWFGGQYLRRVFQYGGFHGIPDADEQVLSPEVLAFLTRDFLPF</sequence>
<protein>
    <submittedName>
        <fullName evidence="1">Uncharacterized protein</fullName>
    </submittedName>
</protein>
<organism evidence="1">
    <name type="scientific">Thermosporothrix sp. COM3</name>
    <dbReference type="NCBI Taxonomy" id="2490863"/>
    <lineage>
        <taxon>Bacteria</taxon>
        <taxon>Bacillati</taxon>
        <taxon>Chloroflexota</taxon>
        <taxon>Ktedonobacteria</taxon>
        <taxon>Ktedonobacterales</taxon>
        <taxon>Thermosporotrichaceae</taxon>
        <taxon>Thermosporothrix</taxon>
    </lineage>
</organism>
<evidence type="ECO:0000313" key="1">
    <source>
        <dbReference type="EMBL" id="BBH87321.1"/>
    </source>
</evidence>
<dbReference type="EMBL" id="AP019376">
    <property type="protein sequence ID" value="BBH87321.1"/>
    <property type="molecule type" value="Genomic_DNA"/>
</dbReference>
<proteinExistence type="predicted"/>